<protein>
    <submittedName>
        <fullName evidence="1">Glycoside hydrolase family 5 protein</fullName>
    </submittedName>
</protein>
<evidence type="ECO:0000313" key="1">
    <source>
        <dbReference type="EMBL" id="EUC41475.1"/>
    </source>
</evidence>
<dbReference type="KEGG" id="bor:COCMIDRAFT_8827"/>
<organism evidence="1 2">
    <name type="scientific">Bipolaris oryzae ATCC 44560</name>
    <dbReference type="NCBI Taxonomy" id="930090"/>
    <lineage>
        <taxon>Eukaryota</taxon>
        <taxon>Fungi</taxon>
        <taxon>Dikarya</taxon>
        <taxon>Ascomycota</taxon>
        <taxon>Pezizomycotina</taxon>
        <taxon>Dothideomycetes</taxon>
        <taxon>Pleosporomycetidae</taxon>
        <taxon>Pleosporales</taxon>
        <taxon>Pleosporineae</taxon>
        <taxon>Pleosporaceae</taxon>
        <taxon>Bipolaris</taxon>
    </lineage>
</organism>
<dbReference type="OrthoDB" id="428177at2759"/>
<keyword evidence="2" id="KW-1185">Reference proteome</keyword>
<dbReference type="HOGENOM" id="CLU_2305571_0_0_1"/>
<gene>
    <name evidence="1" type="ORF">COCMIDRAFT_8827</name>
</gene>
<dbReference type="GO" id="GO:0016787">
    <property type="term" value="F:hydrolase activity"/>
    <property type="evidence" value="ECO:0007669"/>
    <property type="project" value="UniProtKB-KW"/>
</dbReference>
<name>W6YVB2_COCMI</name>
<dbReference type="RefSeq" id="XP_007692001.1">
    <property type="nucleotide sequence ID" value="XM_007693811.1"/>
</dbReference>
<sequence length="100" mass="11168">MFTGGGNEFPNSDIPEDWACDTLDLIDIYSYSRVSDFRNRGPIALQRAQDADEIVLFEEFGATGSNKSSVVGQHIDVFNKLKIPWMIWQINKPAKGASES</sequence>
<keyword evidence="1" id="KW-0378">Hydrolase</keyword>
<dbReference type="eggNOG" id="ENOG502RZN4">
    <property type="taxonomic scope" value="Eukaryota"/>
</dbReference>
<reference evidence="1 2" key="1">
    <citation type="journal article" date="2013" name="PLoS Genet.">
        <title>Comparative genome structure, secondary metabolite, and effector coding capacity across Cochliobolus pathogens.</title>
        <authorList>
            <person name="Condon B.J."/>
            <person name="Leng Y."/>
            <person name="Wu D."/>
            <person name="Bushley K.E."/>
            <person name="Ohm R.A."/>
            <person name="Otillar R."/>
            <person name="Martin J."/>
            <person name="Schackwitz W."/>
            <person name="Grimwood J."/>
            <person name="MohdZainudin N."/>
            <person name="Xue C."/>
            <person name="Wang R."/>
            <person name="Manning V.A."/>
            <person name="Dhillon B."/>
            <person name="Tu Z.J."/>
            <person name="Steffenson B.J."/>
            <person name="Salamov A."/>
            <person name="Sun H."/>
            <person name="Lowry S."/>
            <person name="LaButti K."/>
            <person name="Han J."/>
            <person name="Copeland A."/>
            <person name="Lindquist E."/>
            <person name="Barry K."/>
            <person name="Schmutz J."/>
            <person name="Baker S.E."/>
            <person name="Ciuffetti L.M."/>
            <person name="Grigoriev I.V."/>
            <person name="Zhong S."/>
            <person name="Turgeon B.G."/>
        </authorList>
    </citation>
    <scope>NUCLEOTIDE SEQUENCE [LARGE SCALE GENOMIC DNA]</scope>
    <source>
        <strain evidence="1 2">ATCC 44560</strain>
    </source>
</reference>
<evidence type="ECO:0000313" key="2">
    <source>
        <dbReference type="Proteomes" id="UP000054032"/>
    </source>
</evidence>
<dbReference type="GeneID" id="19127229"/>
<accession>W6YVB2</accession>
<dbReference type="AlphaFoldDB" id="W6YVB2"/>
<dbReference type="EMBL" id="KI964101">
    <property type="protein sequence ID" value="EUC41475.1"/>
    <property type="molecule type" value="Genomic_DNA"/>
</dbReference>
<dbReference type="Proteomes" id="UP000054032">
    <property type="component" value="Unassembled WGS sequence"/>
</dbReference>
<proteinExistence type="predicted"/>